<name>A0AAE3H0W3_9BACT</name>
<dbReference type="InterPro" id="IPR004218">
    <property type="entry name" value="GSHS_ATP-bd"/>
</dbReference>
<feature type="domain" description="ATP-grasp" evidence="2">
    <location>
        <begin position="96"/>
        <end position="280"/>
    </location>
</feature>
<evidence type="ECO:0000313" key="3">
    <source>
        <dbReference type="EMBL" id="MCP9761986.1"/>
    </source>
</evidence>
<proteinExistence type="predicted"/>
<dbReference type="GO" id="GO:0005524">
    <property type="term" value="F:ATP binding"/>
    <property type="evidence" value="ECO:0007669"/>
    <property type="project" value="UniProtKB-UniRule"/>
</dbReference>
<dbReference type="PANTHER" id="PTHR39217">
    <property type="match status" value="1"/>
</dbReference>
<reference evidence="3 4" key="1">
    <citation type="submission" date="2018-11" db="EMBL/GenBank/DDBJ databases">
        <title>Novel bacteria species description.</title>
        <authorList>
            <person name="Han J.-H."/>
        </authorList>
    </citation>
    <scope>NUCLEOTIDE SEQUENCE [LARGE SCALE GENOMIC DNA]</scope>
    <source>
        <strain evidence="3 4">KCTC23259</strain>
    </source>
</reference>
<dbReference type="PANTHER" id="PTHR39217:SF1">
    <property type="entry name" value="GLUTATHIONE SYNTHETASE"/>
    <property type="match status" value="1"/>
</dbReference>
<keyword evidence="1" id="KW-0067">ATP-binding</keyword>
<dbReference type="Pfam" id="PF02955">
    <property type="entry name" value="GSH-S_ATP"/>
    <property type="match status" value="1"/>
</dbReference>
<dbReference type="SUPFAM" id="SSF56059">
    <property type="entry name" value="Glutathione synthetase ATP-binding domain-like"/>
    <property type="match status" value="1"/>
</dbReference>
<dbReference type="Gene3D" id="3.30.470.20">
    <property type="entry name" value="ATP-grasp fold, B domain"/>
    <property type="match status" value="1"/>
</dbReference>
<gene>
    <name evidence="3" type="ORF">EGI31_03400</name>
</gene>
<evidence type="ECO:0000256" key="1">
    <source>
        <dbReference type="PROSITE-ProRule" id="PRU00409"/>
    </source>
</evidence>
<evidence type="ECO:0000259" key="2">
    <source>
        <dbReference type="PROSITE" id="PS50975"/>
    </source>
</evidence>
<dbReference type="PROSITE" id="PS50975">
    <property type="entry name" value="ATP_GRASP"/>
    <property type="match status" value="1"/>
</dbReference>
<evidence type="ECO:0000313" key="4">
    <source>
        <dbReference type="Proteomes" id="UP001204144"/>
    </source>
</evidence>
<dbReference type="InterPro" id="IPR013815">
    <property type="entry name" value="ATP_grasp_subdomain_1"/>
</dbReference>
<organism evidence="3 4">
    <name type="scientific">Lacihabitans soyangensis</name>
    <dbReference type="NCBI Taxonomy" id="869394"/>
    <lineage>
        <taxon>Bacteria</taxon>
        <taxon>Pseudomonadati</taxon>
        <taxon>Bacteroidota</taxon>
        <taxon>Cytophagia</taxon>
        <taxon>Cytophagales</taxon>
        <taxon>Leadbetterellaceae</taxon>
        <taxon>Lacihabitans</taxon>
    </lineage>
</organism>
<keyword evidence="4" id="KW-1185">Reference proteome</keyword>
<comment type="caution">
    <text evidence="3">The sequence shown here is derived from an EMBL/GenBank/DDBJ whole genome shotgun (WGS) entry which is preliminary data.</text>
</comment>
<dbReference type="Proteomes" id="UP001204144">
    <property type="component" value="Unassembled WGS sequence"/>
</dbReference>
<keyword evidence="1" id="KW-0547">Nucleotide-binding</keyword>
<sequence length="280" mass="31938">MSKIAIATYNKLPDLTENDRLLITIFEAKGHTIVPEIWDNVEVDWTTYDLVLIRSTWDYYLKPEAFKNWISQFVNSKTRLLNSPETVLKNSHKFYLKELSEKGVNIIPTLFSSEKIDLETIKTWEKVVIKPAVSAGSHETEVFETATLTQEVLDTKIGVGDWLVQPFLEEIKSAGEISMLFFGGEFSHAIQKVPKSGDFRVQKQFGAQYLKFEPTNELVSIAKNIVEITGKDSVYARIDGVMTKNGFLLMEVEMIEPDLFFEHASEGPNRFVEAVFKNLN</sequence>
<protein>
    <recommendedName>
        <fullName evidence="2">ATP-grasp domain-containing protein</fullName>
    </recommendedName>
</protein>
<dbReference type="Gene3D" id="3.30.1490.20">
    <property type="entry name" value="ATP-grasp fold, A domain"/>
    <property type="match status" value="1"/>
</dbReference>
<dbReference type="Gene3D" id="3.40.50.20">
    <property type="match status" value="1"/>
</dbReference>
<accession>A0AAE3H0W3</accession>
<dbReference type="RefSeq" id="WP_255035739.1">
    <property type="nucleotide sequence ID" value="NZ_RJUF01000004.1"/>
</dbReference>
<dbReference type="InterPro" id="IPR053191">
    <property type="entry name" value="DcsG_Biosynth_Enzyme"/>
</dbReference>
<dbReference type="GO" id="GO:0046872">
    <property type="term" value="F:metal ion binding"/>
    <property type="evidence" value="ECO:0007669"/>
    <property type="project" value="InterPro"/>
</dbReference>
<dbReference type="InterPro" id="IPR011761">
    <property type="entry name" value="ATP-grasp"/>
</dbReference>
<dbReference type="EMBL" id="RJUF01000004">
    <property type="protein sequence ID" value="MCP9761986.1"/>
    <property type="molecule type" value="Genomic_DNA"/>
</dbReference>
<dbReference type="GO" id="GO:0004363">
    <property type="term" value="F:glutathione synthase activity"/>
    <property type="evidence" value="ECO:0007669"/>
    <property type="project" value="InterPro"/>
</dbReference>
<dbReference type="AlphaFoldDB" id="A0AAE3H0W3"/>